<name>A0ABX2T9L4_9PROT</name>
<organism evidence="1 2">
    <name type="scientific">Azospirillum oleiclasticum</name>
    <dbReference type="NCBI Taxonomy" id="2735135"/>
    <lineage>
        <taxon>Bacteria</taxon>
        <taxon>Pseudomonadati</taxon>
        <taxon>Pseudomonadota</taxon>
        <taxon>Alphaproteobacteria</taxon>
        <taxon>Rhodospirillales</taxon>
        <taxon>Azospirillaceae</taxon>
        <taxon>Azospirillum</taxon>
    </lineage>
</organism>
<accession>A0ABX2T9L4</accession>
<proteinExistence type="predicted"/>
<dbReference type="RefSeq" id="WP_180282793.1">
    <property type="nucleotide sequence ID" value="NZ_JABFDB010000010.1"/>
</dbReference>
<keyword evidence="2" id="KW-1185">Reference proteome</keyword>
<dbReference type="EMBL" id="JABFDB010000010">
    <property type="protein sequence ID" value="NYZ21017.1"/>
    <property type="molecule type" value="Genomic_DNA"/>
</dbReference>
<evidence type="ECO:0000313" key="1">
    <source>
        <dbReference type="EMBL" id="NYZ21017.1"/>
    </source>
</evidence>
<evidence type="ECO:0000313" key="2">
    <source>
        <dbReference type="Proteomes" id="UP000584642"/>
    </source>
</evidence>
<dbReference type="Proteomes" id="UP000584642">
    <property type="component" value="Unassembled WGS sequence"/>
</dbReference>
<gene>
    <name evidence="1" type="ORF">HND93_14980</name>
</gene>
<comment type="caution">
    <text evidence="1">The sequence shown here is derived from an EMBL/GenBank/DDBJ whole genome shotgun (WGS) entry which is preliminary data.</text>
</comment>
<reference evidence="1 2" key="1">
    <citation type="submission" date="2020-05" db="EMBL/GenBank/DDBJ databases">
        <title>Azospirillum oleiclasticum sp. nov, a nitrogen-fixing and heavy crude oil-emulsifying bacterium isolated from the crude oil of Yumen Oilfield.</title>
        <authorList>
            <person name="Wu D."/>
            <person name="Cai M."/>
            <person name="Zhang X."/>
        </authorList>
    </citation>
    <scope>NUCLEOTIDE SEQUENCE [LARGE SCALE GENOMIC DNA]</scope>
    <source>
        <strain evidence="1 2">ROY-1-1-2</strain>
    </source>
</reference>
<sequence>MDSHGFMGFWSDIDADYRLTYQEWHNCEHMPERVGIPGFIEGRRYRALADGPMFFMCYLTQDPGVLSSGPYLAALNRPTPWTKEALTHFRNPERSIYRRVTVMGSVPTHVPYILQMRFNAPATGPEVAARLEAWMARPPAPELRASLYDMDTEASRIMTAERKIYEAGPGQRQYLILVELLDKGPAEQAAEGLKAALGPEVRDLVTTTYWLETRIRSVDVRHPGTASVEDTP</sequence>
<protein>
    <submittedName>
        <fullName evidence="1">Uncharacterized protein</fullName>
    </submittedName>
</protein>